<feature type="region of interest" description="Disordered" evidence="1">
    <location>
        <begin position="275"/>
        <end position="320"/>
    </location>
</feature>
<accession>A0ABT1I7T0</accession>
<keyword evidence="4" id="KW-1185">Reference proteome</keyword>
<sequence length="320" mass="35442">MDTAARWRAPAAILGVAALAPLVAGLALGWANWVTVPVMLVALAIAGLVVKQVLFYREQRELRAEAARERAKPKAEPAPHAEHHVPAIPVDSAEPYYRFILTCTVCWQPSAGLPQHGNLRGLAVHSILERARAVTVTGSPTEAEVVQTRLAAELGAMAQDRSGQIITWAENVGLAVPEEDARRLDRLTQLRKEKQVRHHEQELEQRTRAYLADEILVDPGTAVVWWLARHPEQVREAADLIPTFARISAAVTKTEIAPQYAERLDDRPTLSAVGWPRLNTQSEEDRKALPVSDAPEQPLWPRGNRDHGDYDEPEDTTSAR</sequence>
<organism evidence="3 4">
    <name type="scientific">Actinokineospora diospyrosa</name>
    <dbReference type="NCBI Taxonomy" id="103728"/>
    <lineage>
        <taxon>Bacteria</taxon>
        <taxon>Bacillati</taxon>
        <taxon>Actinomycetota</taxon>
        <taxon>Actinomycetes</taxon>
        <taxon>Pseudonocardiales</taxon>
        <taxon>Pseudonocardiaceae</taxon>
        <taxon>Actinokineospora</taxon>
    </lineage>
</organism>
<keyword evidence="2" id="KW-0472">Membrane</keyword>
<evidence type="ECO:0000313" key="3">
    <source>
        <dbReference type="EMBL" id="MCP2268673.1"/>
    </source>
</evidence>
<protein>
    <submittedName>
        <fullName evidence="3">Uncharacterized protein</fullName>
    </submittedName>
</protein>
<dbReference type="EMBL" id="JAMTCO010000003">
    <property type="protein sequence ID" value="MCP2268673.1"/>
    <property type="molecule type" value="Genomic_DNA"/>
</dbReference>
<dbReference type="Proteomes" id="UP001205185">
    <property type="component" value="Unassembled WGS sequence"/>
</dbReference>
<reference evidence="3 4" key="1">
    <citation type="submission" date="2022-06" db="EMBL/GenBank/DDBJ databases">
        <title>Genomic Encyclopedia of Archaeal and Bacterial Type Strains, Phase II (KMG-II): from individual species to whole genera.</title>
        <authorList>
            <person name="Goeker M."/>
        </authorList>
    </citation>
    <scope>NUCLEOTIDE SEQUENCE [LARGE SCALE GENOMIC DNA]</scope>
    <source>
        <strain evidence="3 4">DSM 44255</strain>
    </source>
</reference>
<evidence type="ECO:0000256" key="1">
    <source>
        <dbReference type="SAM" id="MobiDB-lite"/>
    </source>
</evidence>
<evidence type="ECO:0000313" key="4">
    <source>
        <dbReference type="Proteomes" id="UP001205185"/>
    </source>
</evidence>
<comment type="caution">
    <text evidence="3">The sequence shown here is derived from an EMBL/GenBank/DDBJ whole genome shotgun (WGS) entry which is preliminary data.</text>
</comment>
<feature type="compositionally biased region" description="Acidic residues" evidence="1">
    <location>
        <begin position="311"/>
        <end position="320"/>
    </location>
</feature>
<keyword evidence="2" id="KW-1133">Transmembrane helix</keyword>
<gene>
    <name evidence="3" type="ORF">LV75_001160</name>
</gene>
<feature type="transmembrane region" description="Helical" evidence="2">
    <location>
        <begin position="37"/>
        <end position="56"/>
    </location>
</feature>
<keyword evidence="2" id="KW-0812">Transmembrane</keyword>
<evidence type="ECO:0000256" key="2">
    <source>
        <dbReference type="SAM" id="Phobius"/>
    </source>
</evidence>
<name>A0ABT1I7T0_9PSEU</name>
<proteinExistence type="predicted"/>
<feature type="transmembrane region" description="Helical" evidence="2">
    <location>
        <begin position="12"/>
        <end position="31"/>
    </location>
</feature>
<dbReference type="RefSeq" id="WP_253885583.1">
    <property type="nucleotide sequence ID" value="NZ_BAAAVB010000001.1"/>
</dbReference>